<dbReference type="PANTHER" id="PTHR30548">
    <property type="entry name" value="2-HYDROXYGLUTARYL-COA DEHYDRATASE, D-COMPONENT-RELATED"/>
    <property type="match status" value="1"/>
</dbReference>
<keyword evidence="3" id="KW-0479">Metal-binding</keyword>
<protein>
    <submittedName>
        <fullName evidence="6">2-hydroxyacyl-CoA dehydratase family protein</fullName>
    </submittedName>
</protein>
<organism evidence="6 7">
    <name type="scientific">Evansella alkalicola</name>
    <dbReference type="NCBI Taxonomy" id="745819"/>
    <lineage>
        <taxon>Bacteria</taxon>
        <taxon>Bacillati</taxon>
        <taxon>Bacillota</taxon>
        <taxon>Bacilli</taxon>
        <taxon>Bacillales</taxon>
        <taxon>Bacillaceae</taxon>
        <taxon>Evansella</taxon>
    </lineage>
</organism>
<dbReference type="Pfam" id="PF06050">
    <property type="entry name" value="HGD-D"/>
    <property type="match status" value="1"/>
</dbReference>
<evidence type="ECO:0000256" key="1">
    <source>
        <dbReference type="ARBA" id="ARBA00001966"/>
    </source>
</evidence>
<sequence>MEKESRSSLSKLIEAYDKRDLAAIQWSENQGQTVGFLGSEVPEELLIAAGFLPIKVAGTEKTDTRIGSVYLESGFDPMIHAQFTRLVEGSYSYLDHLIVSNSSDALIRSYYYLRALHHVEREVLFPKPFFHDFLHTKFHSSALYNRDRTKDLINQIEVWTGEPLREERIVEAIKTCNETRTLLKKMDSFRRCEQPRISGVHALKIIGASMFMEKVEFNNLLKQYLDKVSEMPVIKGVRLFVTGSSHEHTQFYEAIEREQAVIVGEDHENGSRYYEGLVDQEVDPIDGIVDRYHYRFNPSSQATVSERVASLSENVVAAKAQGVISFIYRSDDAPSWDFPEQKKILDKLGIPVLLLDKQDYKVADEKGLRKKLNQFIDEIKRNSSKNINIEGERND</sequence>
<keyword evidence="5" id="KW-0411">Iron-sulfur</keyword>
<dbReference type="InterPro" id="IPR010327">
    <property type="entry name" value="FldB/FldC_alpha/beta"/>
</dbReference>
<proteinExistence type="inferred from homology"/>
<evidence type="ECO:0000313" key="7">
    <source>
        <dbReference type="Proteomes" id="UP000790580"/>
    </source>
</evidence>
<evidence type="ECO:0000313" key="6">
    <source>
        <dbReference type="EMBL" id="MBU9723177.1"/>
    </source>
</evidence>
<dbReference type="EMBL" id="JAHQCR010000072">
    <property type="protein sequence ID" value="MBU9723177.1"/>
    <property type="molecule type" value="Genomic_DNA"/>
</dbReference>
<dbReference type="Proteomes" id="UP000790580">
    <property type="component" value="Unassembled WGS sequence"/>
</dbReference>
<dbReference type="Gene3D" id="3.40.50.11900">
    <property type="match status" value="1"/>
</dbReference>
<keyword evidence="4" id="KW-0408">Iron</keyword>
<dbReference type="Gene3D" id="3.40.50.11890">
    <property type="match status" value="1"/>
</dbReference>
<evidence type="ECO:0000256" key="4">
    <source>
        <dbReference type="ARBA" id="ARBA00023004"/>
    </source>
</evidence>
<accession>A0ABS6K147</accession>
<evidence type="ECO:0000256" key="5">
    <source>
        <dbReference type="ARBA" id="ARBA00023014"/>
    </source>
</evidence>
<reference evidence="6 7" key="1">
    <citation type="submission" date="2021-06" db="EMBL/GenBank/DDBJ databases">
        <title>Bacillus sp. RD4P76, an endophyte from a halophyte.</title>
        <authorList>
            <person name="Sun J.-Q."/>
        </authorList>
    </citation>
    <scope>NUCLEOTIDE SEQUENCE [LARGE SCALE GENOMIC DNA]</scope>
    <source>
        <strain evidence="6 7">JCM 17098</strain>
    </source>
</reference>
<dbReference type="Gene3D" id="1.20.1270.370">
    <property type="match status" value="1"/>
</dbReference>
<dbReference type="PANTHER" id="PTHR30548:SF4">
    <property type="entry name" value="SUBUNIT OF OXYGEN-SENSITIVE 2-HYDROXYISOCAPROYL-COA DEHYDRATASE"/>
    <property type="match status" value="1"/>
</dbReference>
<name>A0ABS6K147_9BACI</name>
<evidence type="ECO:0000256" key="3">
    <source>
        <dbReference type="ARBA" id="ARBA00022723"/>
    </source>
</evidence>
<dbReference type="RefSeq" id="WP_176371479.1">
    <property type="nucleotide sequence ID" value="NZ_JAHQCR010000072.1"/>
</dbReference>
<evidence type="ECO:0000256" key="2">
    <source>
        <dbReference type="ARBA" id="ARBA00005806"/>
    </source>
</evidence>
<comment type="similarity">
    <text evidence="2">Belongs to the FldB/FldC dehydratase alpha/beta subunit family.</text>
</comment>
<gene>
    <name evidence="6" type="ORF">KS407_17300</name>
</gene>
<comment type="cofactor">
    <cofactor evidence="1">
        <name>[4Fe-4S] cluster</name>
        <dbReference type="ChEBI" id="CHEBI:49883"/>
    </cofactor>
</comment>
<comment type="caution">
    <text evidence="6">The sequence shown here is derived from an EMBL/GenBank/DDBJ whole genome shotgun (WGS) entry which is preliminary data.</text>
</comment>
<keyword evidence="7" id="KW-1185">Reference proteome</keyword>